<name>A0A0H5Q2V4_9ZZZZ</name>
<sequence length="272" mass="30796">MRFDAYTATTKEADHRGLADLVKELTFGEEITVKEGKGMHTFGNRLGFKDESGTEFANIMWGGAQAFTYIEVKGERTPAVVEALRSRYWHRVTRVDACADFDAPGAFERLLSPCLDVKKQFRLKGSKLGDWEDFPEDGRTMYLGSPASVSRVRLYEKGKQQEYKHLGRSDWVRIEAQIRPAKEAKESFNSITPIQCWGASKWTRELAARVLEKHVEPHAAGSTYRLSEREAALRWMCKQYGGHLLSLATDLGGWDCVGLTLSEIIKEQAKVR</sequence>
<accession>A0A0H5Q2V4</accession>
<feature type="domain" description="Replication initiation protein-like C-terminal" evidence="1">
    <location>
        <begin position="122"/>
        <end position="235"/>
    </location>
</feature>
<dbReference type="Pfam" id="PF02486">
    <property type="entry name" value="Rep_trans"/>
    <property type="match status" value="1"/>
</dbReference>
<keyword evidence="2" id="KW-0614">Plasmid</keyword>
<protein>
    <recommendedName>
        <fullName evidence="1">Replication initiation protein-like C-terminal domain-containing protein</fullName>
    </recommendedName>
</protein>
<reference evidence="2" key="1">
    <citation type="submission" date="2015-06" db="EMBL/GenBank/DDBJ databases">
        <authorList>
            <person name="Joergensen T."/>
        </authorList>
    </citation>
    <scope>NUCLEOTIDE SEQUENCE</scope>
    <source>
        <plasmid evidence="2">pRGRH0742</plasmid>
    </source>
</reference>
<dbReference type="InterPro" id="IPR003491">
    <property type="entry name" value="REP-like_C"/>
</dbReference>
<reference evidence="2" key="2">
    <citation type="submission" date="2015-07" db="EMBL/GenBank/DDBJ databases">
        <title>Plasmids, circular viruses and viroids from rat gut.</title>
        <authorList>
            <person name="Jorgensen T.J."/>
            <person name="Hansen M.A."/>
            <person name="Xu Z."/>
            <person name="Tabak M.A."/>
            <person name="Sorensen S.J."/>
            <person name="Hansen L.H."/>
        </authorList>
    </citation>
    <scope>NUCLEOTIDE SEQUENCE</scope>
    <source>
        <plasmid evidence="2">pRGRH0742</plasmid>
    </source>
</reference>
<proteinExistence type="predicted"/>
<dbReference type="EMBL" id="LN853353">
    <property type="protein sequence ID" value="CRY95710.1"/>
    <property type="molecule type" value="Genomic_DNA"/>
</dbReference>
<geneLocation type="plasmid" evidence="2">
    <name>pRGRH0742</name>
</geneLocation>
<organism evidence="2">
    <name type="scientific">uncultured prokaryote</name>
    <dbReference type="NCBI Taxonomy" id="198431"/>
    <lineage>
        <taxon>unclassified sequences</taxon>
        <taxon>environmental samples</taxon>
    </lineage>
</organism>
<evidence type="ECO:0000313" key="2">
    <source>
        <dbReference type="EMBL" id="CRY95710.1"/>
    </source>
</evidence>
<dbReference type="AlphaFoldDB" id="A0A0H5Q2V4"/>
<evidence type="ECO:0000259" key="1">
    <source>
        <dbReference type="Pfam" id="PF02486"/>
    </source>
</evidence>